<dbReference type="EMBL" id="NSIT01000721">
    <property type="protein sequence ID" value="PJE77351.1"/>
    <property type="molecule type" value="Genomic_DNA"/>
</dbReference>
<gene>
    <name evidence="2" type="ORF">CI610_03731</name>
</gene>
<dbReference type="AlphaFoldDB" id="A0A2H9T2A2"/>
<proteinExistence type="predicted"/>
<protein>
    <submittedName>
        <fullName evidence="2">Uncharacterized protein</fullName>
    </submittedName>
</protein>
<comment type="caution">
    <text evidence="2">The sequence shown here is derived from an EMBL/GenBank/DDBJ whole genome shotgun (WGS) entry which is preliminary data.</text>
</comment>
<name>A0A2H9T2A2_9ZZZZ</name>
<keyword evidence="1" id="KW-0812">Transmembrane</keyword>
<accession>A0A2H9T2A2</accession>
<feature type="transmembrane region" description="Helical" evidence="1">
    <location>
        <begin position="23"/>
        <end position="44"/>
    </location>
</feature>
<sequence>MTLGSHVCPWGGGKLYYSLYREITFLTIICWICIGIHSNLYQIISMGLHFDGMYMLALVDPQGLVGGAKKGQID</sequence>
<keyword evidence="1" id="KW-1133">Transmembrane helix</keyword>
<evidence type="ECO:0000256" key="1">
    <source>
        <dbReference type="SAM" id="Phobius"/>
    </source>
</evidence>
<keyword evidence="1" id="KW-0472">Membrane</keyword>
<reference evidence="2" key="1">
    <citation type="journal article" date="2017" name="Appl. Environ. Microbiol.">
        <title>Molecular characterization of an Endozoicomonas-like organism causing infection in king scallop Pecten maximus L.</title>
        <authorList>
            <person name="Cano I."/>
            <person name="van Aerle R."/>
            <person name="Ross S."/>
            <person name="Verner-Jeffreys D.W."/>
            <person name="Paley R.K."/>
            <person name="Rimmer G."/>
            <person name="Ryder D."/>
            <person name="Hooper P."/>
            <person name="Stone D."/>
            <person name="Feist S.W."/>
        </authorList>
    </citation>
    <scope>NUCLEOTIDE SEQUENCE</scope>
</reference>
<organism evidence="2">
    <name type="scientific">invertebrate metagenome</name>
    <dbReference type="NCBI Taxonomy" id="1711999"/>
    <lineage>
        <taxon>unclassified sequences</taxon>
        <taxon>metagenomes</taxon>
        <taxon>organismal metagenomes</taxon>
    </lineage>
</organism>
<evidence type="ECO:0000313" key="2">
    <source>
        <dbReference type="EMBL" id="PJE77351.1"/>
    </source>
</evidence>